<evidence type="ECO:0000256" key="2">
    <source>
        <dbReference type="ARBA" id="ARBA00001911"/>
    </source>
</evidence>
<dbReference type="RefSeq" id="WP_066418928.1">
    <property type="nucleotide sequence ID" value="NZ_FKBS01000025.1"/>
</dbReference>
<dbReference type="GO" id="GO:0003978">
    <property type="term" value="F:UDP-glucose 4-epimerase activity"/>
    <property type="evidence" value="ECO:0007669"/>
    <property type="project" value="UniProtKB-UniRule"/>
</dbReference>
<dbReference type="Gene3D" id="3.40.50.720">
    <property type="entry name" value="NAD(P)-binding Rossmann-like Domain"/>
    <property type="match status" value="1"/>
</dbReference>
<dbReference type="PANTHER" id="PTHR43725">
    <property type="entry name" value="UDP-GLUCOSE 4-EPIMERASE"/>
    <property type="match status" value="1"/>
</dbReference>
<evidence type="ECO:0000256" key="1">
    <source>
        <dbReference type="ARBA" id="ARBA00000083"/>
    </source>
</evidence>
<keyword evidence="9" id="KW-0119">Carbohydrate metabolism</keyword>
<evidence type="ECO:0000256" key="7">
    <source>
        <dbReference type="ARBA" id="ARBA00023027"/>
    </source>
</evidence>
<comment type="subunit">
    <text evidence="9">Homodimer.</text>
</comment>
<dbReference type="UniPathway" id="UPA00214"/>
<sequence>MASTLLVTGGAGYIGTHTLVALIGQGYRPVVLDNFSNSSPVALQRVQALTGHAVDLVQGDVRDRATLDGVLARCRDMGQPVQGVLHFAASKAVGESVRNPLAYYDNNVMGTVRLLEAMLAGGVKRFVFSSSATIYGQADQLPYTEAHPVGPCNPYGWSKAMVEQVMRDVCAAHPDFSAIALRYFNPIGAHESGTLGEDPADEPNNLFPYITQVAIGARPHLRVFGDDYATPDGTGVRDYLHVCDLAEGHVKAVQYQEQSGRQGFQAFNLGTGRGSSVLDLVRAFERVNGVSVPYVVTERRAGDIAEAWADVSEAERELRWVARYDLDRMCRDGWRWQSQNPNGYRDAGAQRADARVAG</sequence>
<keyword evidence="8 9" id="KW-0413">Isomerase</keyword>
<dbReference type="InterPro" id="IPR016040">
    <property type="entry name" value="NAD(P)-bd_dom"/>
</dbReference>
<protein>
    <recommendedName>
        <fullName evidence="6 9">UDP-glucose 4-epimerase</fullName>
        <ecNumber evidence="5 9">5.1.3.2</ecNumber>
    </recommendedName>
</protein>
<comment type="cofactor">
    <cofactor evidence="2 9">
        <name>NAD(+)</name>
        <dbReference type="ChEBI" id="CHEBI:57540"/>
    </cofactor>
</comment>
<evidence type="ECO:0000313" key="12">
    <source>
        <dbReference type="Proteomes" id="UP000077037"/>
    </source>
</evidence>
<comment type="catalytic activity">
    <reaction evidence="1 9">
        <text>UDP-alpha-D-glucose = UDP-alpha-D-galactose</text>
        <dbReference type="Rhea" id="RHEA:22168"/>
        <dbReference type="ChEBI" id="CHEBI:58885"/>
        <dbReference type="ChEBI" id="CHEBI:66914"/>
        <dbReference type="EC" id="5.1.3.2"/>
    </reaction>
</comment>
<dbReference type="OrthoDB" id="9803010at2"/>
<evidence type="ECO:0000259" key="10">
    <source>
        <dbReference type="Pfam" id="PF16363"/>
    </source>
</evidence>
<proteinExistence type="inferred from homology"/>
<dbReference type="InterPro" id="IPR036291">
    <property type="entry name" value="NAD(P)-bd_dom_sf"/>
</dbReference>
<name>A0A157R1M2_9BORD</name>
<evidence type="ECO:0000256" key="5">
    <source>
        <dbReference type="ARBA" id="ARBA00013189"/>
    </source>
</evidence>
<accession>A0A157R1M2</accession>
<dbReference type="PANTHER" id="PTHR43725:SF47">
    <property type="entry name" value="UDP-GLUCOSE 4-EPIMERASE"/>
    <property type="match status" value="1"/>
</dbReference>
<comment type="similarity">
    <text evidence="4 9">Belongs to the NAD(P)-dependent epimerase/dehydratase family.</text>
</comment>
<dbReference type="EMBL" id="FKBS01000025">
    <property type="protein sequence ID" value="SAI51766.1"/>
    <property type="molecule type" value="Genomic_DNA"/>
</dbReference>
<evidence type="ECO:0000256" key="4">
    <source>
        <dbReference type="ARBA" id="ARBA00007637"/>
    </source>
</evidence>
<dbReference type="AlphaFoldDB" id="A0A157R1M2"/>
<gene>
    <name evidence="11" type="primary">wbpP_2</name>
    <name evidence="11" type="ORF">SAMEA1982600_04340</name>
</gene>
<dbReference type="Pfam" id="PF16363">
    <property type="entry name" value="GDP_Man_Dehyd"/>
    <property type="match status" value="1"/>
</dbReference>
<dbReference type="Gene3D" id="3.90.25.10">
    <property type="entry name" value="UDP-galactose 4-epimerase, domain 1"/>
    <property type="match status" value="1"/>
</dbReference>
<organism evidence="11 12">
    <name type="scientific">Bordetella ansorpii</name>
    <dbReference type="NCBI Taxonomy" id="288768"/>
    <lineage>
        <taxon>Bacteria</taxon>
        <taxon>Pseudomonadati</taxon>
        <taxon>Pseudomonadota</taxon>
        <taxon>Betaproteobacteria</taxon>
        <taxon>Burkholderiales</taxon>
        <taxon>Alcaligenaceae</taxon>
        <taxon>Bordetella</taxon>
    </lineage>
</organism>
<dbReference type="CDD" id="cd05247">
    <property type="entry name" value="UDP_G4E_1_SDR_e"/>
    <property type="match status" value="1"/>
</dbReference>
<dbReference type="GO" id="GO:0005829">
    <property type="term" value="C:cytosol"/>
    <property type="evidence" value="ECO:0007669"/>
    <property type="project" value="TreeGrafter"/>
</dbReference>
<dbReference type="EC" id="5.1.3.2" evidence="5 9"/>
<dbReference type="SUPFAM" id="SSF51735">
    <property type="entry name" value="NAD(P)-binding Rossmann-fold domains"/>
    <property type="match status" value="1"/>
</dbReference>
<dbReference type="NCBIfam" id="NF007956">
    <property type="entry name" value="PRK10675.1"/>
    <property type="match status" value="1"/>
</dbReference>
<comment type="pathway">
    <text evidence="3 9">Carbohydrate metabolism; galactose metabolism.</text>
</comment>
<dbReference type="GO" id="GO:0006012">
    <property type="term" value="P:galactose metabolic process"/>
    <property type="evidence" value="ECO:0007669"/>
    <property type="project" value="UniProtKB-UniPathway"/>
</dbReference>
<keyword evidence="7 9" id="KW-0520">NAD</keyword>
<evidence type="ECO:0000256" key="9">
    <source>
        <dbReference type="RuleBase" id="RU366046"/>
    </source>
</evidence>
<feature type="domain" description="NAD(P)-binding" evidence="10">
    <location>
        <begin position="6"/>
        <end position="332"/>
    </location>
</feature>
<evidence type="ECO:0000256" key="6">
    <source>
        <dbReference type="ARBA" id="ARBA00018569"/>
    </source>
</evidence>
<evidence type="ECO:0000256" key="3">
    <source>
        <dbReference type="ARBA" id="ARBA00004947"/>
    </source>
</evidence>
<dbReference type="Proteomes" id="UP000077037">
    <property type="component" value="Unassembled WGS sequence"/>
</dbReference>
<evidence type="ECO:0000313" key="11">
    <source>
        <dbReference type="EMBL" id="SAI51766.1"/>
    </source>
</evidence>
<reference evidence="11 12" key="1">
    <citation type="submission" date="2016-03" db="EMBL/GenBank/DDBJ databases">
        <authorList>
            <consortium name="Pathogen Informatics"/>
        </authorList>
    </citation>
    <scope>NUCLEOTIDE SEQUENCE [LARGE SCALE GENOMIC DNA]</scope>
    <source>
        <strain evidence="11 12">NCTC13364</strain>
    </source>
</reference>
<dbReference type="InterPro" id="IPR005886">
    <property type="entry name" value="UDP_G4E"/>
</dbReference>
<dbReference type="PRINTS" id="PR01713">
    <property type="entry name" value="NUCEPIMERASE"/>
</dbReference>
<dbReference type="NCBIfam" id="TIGR01179">
    <property type="entry name" value="galE"/>
    <property type="match status" value="1"/>
</dbReference>
<evidence type="ECO:0000256" key="8">
    <source>
        <dbReference type="ARBA" id="ARBA00023235"/>
    </source>
</evidence>